<keyword evidence="3" id="KW-0285">Flavoprotein</keyword>
<feature type="domain" description="Acyl-CoA dehydrogenase/oxidase N-terminal" evidence="8">
    <location>
        <begin position="6"/>
        <end position="117"/>
    </location>
</feature>
<dbReference type="InterPro" id="IPR052161">
    <property type="entry name" value="Mycobact_Acyl-CoA_DH"/>
</dbReference>
<sequence length="722" mass="76090">MAVAISEEHRELASMIRSFLRARQARAASRALLEAAEERPPEFWAEFADLGLIGLHLPEEYGGGGHGLPELVVVAEELGRAVAPGPFLPTMIASAVIADCGTAAQRAAHLPGLAAGETPAALGLSGSLTLAAEPDAGHGVVTGDVGVVLGAGPARLLVLAVGDDLVILDRGRPGVTVETPPNLDPARRSARVRLHAVPVTEDDLIRGGRPRAEAIARTLVAAEAVGGAAECTDMAVGYAKTRTQFARAIGSFQAVKHHCADMHVAAESAAAAVWDAARAAAGPQDRFELAAAVALALAVPAFARNAQLNIQVHGAIGLTWEHDAHLLLRRAATLAAVFPAHAAAEDVVRLGAKGVCREAAPDIPPEAEAARAEIRATAREIAALPAAERRRRLAETGYLQPQWPRPYGLAASAGLQRVIDEELAAAGVTRPRLGLTGWIMQALIRHGTRDQLDRYLRPALLGEETWCQMFSEPEAGSDAAGVRTRAVRTAGGWLVNGQKVWTSGAHRSRRALATVRTHPDAPKHDGITLMIIDLAAPGVEVRPIRRITGDAEFNEVFLTDVFVPDADVVGEPGRGWPIARETLADERVAVGAGDPFEITDAYTRDRLLSYGERIPGGAARIGRHLAERHALSLLNLRRAITAAPPGPQGSVTKLILAEHNHETAALLADLAGAEAAFTDGPGAAAALQTLRSRIMSVAWGTSEIQRNLIAERILGLPRDPLV</sequence>
<evidence type="ECO:0000256" key="5">
    <source>
        <dbReference type="ARBA" id="ARBA00023002"/>
    </source>
</evidence>
<evidence type="ECO:0000256" key="3">
    <source>
        <dbReference type="ARBA" id="ARBA00022630"/>
    </source>
</evidence>
<dbReference type="Pfam" id="PF02771">
    <property type="entry name" value="Acyl-CoA_dh_N"/>
    <property type="match status" value="2"/>
</dbReference>
<accession>A0A543J359</accession>
<dbReference type="InterPro" id="IPR037069">
    <property type="entry name" value="AcylCoA_DH/ox_N_sf"/>
</dbReference>
<dbReference type="OrthoDB" id="3778631at2"/>
<comment type="caution">
    <text evidence="9">The sequence shown here is derived from an EMBL/GenBank/DDBJ whole genome shotgun (WGS) entry which is preliminary data.</text>
</comment>
<proteinExistence type="inferred from homology"/>
<evidence type="ECO:0000313" key="10">
    <source>
        <dbReference type="Proteomes" id="UP000319213"/>
    </source>
</evidence>
<dbReference type="Gene3D" id="2.40.110.10">
    <property type="entry name" value="Butyryl-CoA Dehydrogenase, subunit A, domain 2"/>
    <property type="match status" value="1"/>
</dbReference>
<dbReference type="InterPro" id="IPR009100">
    <property type="entry name" value="AcylCoA_DH/oxidase_NM_dom_sf"/>
</dbReference>
<dbReference type="AlphaFoldDB" id="A0A543J359"/>
<protein>
    <submittedName>
        <fullName evidence="9">Alkylation response protein AidB-like acyl-CoA dehydrogenase</fullName>
    </submittedName>
</protein>
<dbReference type="FunFam" id="2.40.110.10:FF:000011">
    <property type="entry name" value="Acyl-CoA dehydrogenase FadE34"/>
    <property type="match status" value="1"/>
</dbReference>
<evidence type="ECO:0000256" key="2">
    <source>
        <dbReference type="ARBA" id="ARBA00009347"/>
    </source>
</evidence>
<dbReference type="GO" id="GO:0016627">
    <property type="term" value="F:oxidoreductase activity, acting on the CH-CH group of donors"/>
    <property type="evidence" value="ECO:0007669"/>
    <property type="project" value="InterPro"/>
</dbReference>
<dbReference type="Pfam" id="PF02770">
    <property type="entry name" value="Acyl-CoA_dh_M"/>
    <property type="match status" value="1"/>
</dbReference>
<dbReference type="InterPro" id="IPR009075">
    <property type="entry name" value="AcylCo_DH/oxidase_C"/>
</dbReference>
<evidence type="ECO:0000259" key="7">
    <source>
        <dbReference type="Pfam" id="PF02770"/>
    </source>
</evidence>
<dbReference type="GO" id="GO:0050660">
    <property type="term" value="F:flavin adenine dinucleotide binding"/>
    <property type="evidence" value="ECO:0007669"/>
    <property type="project" value="InterPro"/>
</dbReference>
<evidence type="ECO:0000313" key="9">
    <source>
        <dbReference type="EMBL" id="TQM77259.1"/>
    </source>
</evidence>
<dbReference type="InterPro" id="IPR046373">
    <property type="entry name" value="Acyl-CoA_Oxase/DH_mid-dom_sf"/>
</dbReference>
<reference evidence="9 10" key="1">
    <citation type="submission" date="2019-06" db="EMBL/GenBank/DDBJ databases">
        <title>Sequencing the genomes of 1000 actinobacteria strains.</title>
        <authorList>
            <person name="Klenk H.-P."/>
        </authorList>
    </citation>
    <scope>NUCLEOTIDE SEQUENCE [LARGE SCALE GENOMIC DNA]</scope>
    <source>
        <strain evidence="9 10">DSM 43186</strain>
    </source>
</reference>
<dbReference type="Pfam" id="PF00441">
    <property type="entry name" value="Acyl-CoA_dh_1"/>
    <property type="match status" value="2"/>
</dbReference>
<dbReference type="Gene3D" id="1.20.140.10">
    <property type="entry name" value="Butyryl-CoA Dehydrogenase, subunit A, domain 3"/>
    <property type="match status" value="2"/>
</dbReference>
<dbReference type="InterPro" id="IPR006091">
    <property type="entry name" value="Acyl-CoA_Oxase/DH_mid-dom"/>
</dbReference>
<keyword evidence="4" id="KW-0274">FAD</keyword>
<gene>
    <name evidence="9" type="ORF">FHX40_4016</name>
</gene>
<feature type="domain" description="Acyl-CoA dehydrogenase/oxidase C-terminal" evidence="6">
    <location>
        <begin position="216"/>
        <end position="333"/>
    </location>
</feature>
<feature type="domain" description="Acyl-CoA oxidase/dehydrogenase middle" evidence="7">
    <location>
        <begin position="467"/>
        <end position="560"/>
    </location>
</feature>
<dbReference type="PANTHER" id="PTHR43292:SF4">
    <property type="entry name" value="ACYL-COA DEHYDROGENASE FADE34"/>
    <property type="match status" value="1"/>
</dbReference>
<keyword evidence="10" id="KW-1185">Reference proteome</keyword>
<comment type="similarity">
    <text evidence="2">Belongs to the acyl-CoA dehydrogenase family.</text>
</comment>
<organism evidence="9 10">
    <name type="scientific">Thermopolyspora flexuosa</name>
    <dbReference type="NCBI Taxonomy" id="103836"/>
    <lineage>
        <taxon>Bacteria</taxon>
        <taxon>Bacillati</taxon>
        <taxon>Actinomycetota</taxon>
        <taxon>Actinomycetes</taxon>
        <taxon>Streptosporangiales</taxon>
        <taxon>Streptosporangiaceae</taxon>
        <taxon>Thermopolyspora</taxon>
    </lineage>
</organism>
<feature type="domain" description="Acyl-CoA dehydrogenase/oxidase C-terminal" evidence="6">
    <location>
        <begin position="573"/>
        <end position="714"/>
    </location>
</feature>
<dbReference type="InterPro" id="IPR036250">
    <property type="entry name" value="AcylCo_DH-like_C"/>
</dbReference>
<dbReference type="SUPFAM" id="SSF47203">
    <property type="entry name" value="Acyl-CoA dehydrogenase C-terminal domain-like"/>
    <property type="match status" value="2"/>
</dbReference>
<dbReference type="GO" id="GO:0005886">
    <property type="term" value="C:plasma membrane"/>
    <property type="evidence" value="ECO:0007669"/>
    <property type="project" value="TreeGrafter"/>
</dbReference>
<evidence type="ECO:0000259" key="8">
    <source>
        <dbReference type="Pfam" id="PF02771"/>
    </source>
</evidence>
<feature type="domain" description="Acyl-CoA dehydrogenase/oxidase N-terminal" evidence="8">
    <location>
        <begin position="370"/>
        <end position="463"/>
    </location>
</feature>
<evidence type="ECO:0000256" key="1">
    <source>
        <dbReference type="ARBA" id="ARBA00001974"/>
    </source>
</evidence>
<dbReference type="EMBL" id="VFPQ01000001">
    <property type="protein sequence ID" value="TQM77259.1"/>
    <property type="molecule type" value="Genomic_DNA"/>
</dbReference>
<dbReference type="RefSeq" id="WP_142261020.1">
    <property type="nucleotide sequence ID" value="NZ_BMPV01000002.1"/>
</dbReference>
<dbReference type="SUPFAM" id="SSF56645">
    <property type="entry name" value="Acyl-CoA dehydrogenase NM domain-like"/>
    <property type="match status" value="2"/>
</dbReference>
<dbReference type="Gene3D" id="1.10.540.10">
    <property type="entry name" value="Acyl-CoA dehydrogenase/oxidase, N-terminal domain"/>
    <property type="match status" value="2"/>
</dbReference>
<dbReference type="InterPro" id="IPR013786">
    <property type="entry name" value="AcylCoA_DH/ox_N"/>
</dbReference>
<evidence type="ECO:0000256" key="4">
    <source>
        <dbReference type="ARBA" id="ARBA00022827"/>
    </source>
</evidence>
<comment type="cofactor">
    <cofactor evidence="1">
        <name>FAD</name>
        <dbReference type="ChEBI" id="CHEBI:57692"/>
    </cofactor>
</comment>
<dbReference type="PANTHER" id="PTHR43292">
    <property type="entry name" value="ACYL-COA DEHYDROGENASE"/>
    <property type="match status" value="1"/>
</dbReference>
<evidence type="ECO:0000259" key="6">
    <source>
        <dbReference type="Pfam" id="PF00441"/>
    </source>
</evidence>
<dbReference type="Proteomes" id="UP000319213">
    <property type="component" value="Unassembled WGS sequence"/>
</dbReference>
<name>A0A543J359_9ACTN</name>
<keyword evidence="5" id="KW-0560">Oxidoreductase</keyword>